<dbReference type="KEGG" id="cad:Curi_c07320"/>
<evidence type="ECO:0000256" key="3">
    <source>
        <dbReference type="ARBA" id="ARBA00022982"/>
    </source>
</evidence>
<dbReference type="eggNOG" id="COG0695">
    <property type="taxonomic scope" value="Bacteria"/>
</dbReference>
<dbReference type="GO" id="GO:0045454">
    <property type="term" value="P:cell redox homeostasis"/>
    <property type="evidence" value="ECO:0007669"/>
    <property type="project" value="InterPro"/>
</dbReference>
<accession>K0AYI6</accession>
<evidence type="ECO:0000313" key="8">
    <source>
        <dbReference type="EMBL" id="AFS77805.1"/>
    </source>
</evidence>
<dbReference type="SUPFAM" id="SSF52833">
    <property type="entry name" value="Thioredoxin-like"/>
    <property type="match status" value="1"/>
</dbReference>
<reference evidence="8 9" key="1">
    <citation type="journal article" date="2012" name="PLoS ONE">
        <title>The purine-utilizing bacterium Clostridium acidurici 9a: a genome-guided metabolic reconsideration.</title>
        <authorList>
            <person name="Hartwich K."/>
            <person name="Poehlein A."/>
            <person name="Daniel R."/>
        </authorList>
    </citation>
    <scope>NUCLEOTIDE SEQUENCE [LARGE SCALE GENOMIC DNA]</scope>
    <source>
        <strain evidence="9">ATCC 7906 / DSM 604 / BCRC 14475 / CIP 104303 / KCTC 5404 / NCIMB 10678 / 9a</strain>
    </source>
</reference>
<keyword evidence="4" id="KW-1015">Disulfide bond</keyword>
<evidence type="ECO:0000259" key="7">
    <source>
        <dbReference type="Pfam" id="PF00462"/>
    </source>
</evidence>
<dbReference type="GO" id="GO:0005737">
    <property type="term" value="C:cytoplasm"/>
    <property type="evidence" value="ECO:0007669"/>
    <property type="project" value="TreeGrafter"/>
</dbReference>
<keyword evidence="5 6" id="KW-0676">Redox-active center</keyword>
<dbReference type="STRING" id="1128398.Curi_c07320"/>
<evidence type="ECO:0000256" key="4">
    <source>
        <dbReference type="ARBA" id="ARBA00023157"/>
    </source>
</evidence>
<feature type="domain" description="Glutaredoxin" evidence="7">
    <location>
        <begin position="4"/>
        <end position="63"/>
    </location>
</feature>
<dbReference type="InterPro" id="IPR011900">
    <property type="entry name" value="GRX_bact"/>
</dbReference>
<protein>
    <recommendedName>
        <fullName evidence="6">Glutaredoxin</fullName>
    </recommendedName>
</protein>
<dbReference type="InterPro" id="IPR036249">
    <property type="entry name" value="Thioredoxin-like_sf"/>
</dbReference>
<dbReference type="GO" id="GO:0015038">
    <property type="term" value="F:glutathione disulfide oxidoreductase activity"/>
    <property type="evidence" value="ECO:0007669"/>
    <property type="project" value="UniProtKB-UniRule"/>
</dbReference>
<evidence type="ECO:0000256" key="5">
    <source>
        <dbReference type="ARBA" id="ARBA00023284"/>
    </source>
</evidence>
<sequence length="84" mass="9292">MKKIVIYTKNYCPYCKMASAMLKRKGADFTEVDVTNDEDTFKVAKEKSGSRTVPQIFIDDKFIGGFDDLAALESSGDLVTTLGL</sequence>
<dbReference type="EMBL" id="CP003326">
    <property type="protein sequence ID" value="AFS77805.1"/>
    <property type="molecule type" value="Genomic_DNA"/>
</dbReference>
<name>K0AYI6_GOTA9</name>
<dbReference type="PROSITE" id="PS00195">
    <property type="entry name" value="GLUTAREDOXIN_1"/>
    <property type="match status" value="1"/>
</dbReference>
<comment type="function">
    <text evidence="6">Has a glutathione-disulfide oxidoreductase activity in the presence of NADPH and glutathione reductase. Reduces low molecular weight disulfides and proteins.</text>
</comment>
<dbReference type="Gene3D" id="3.40.30.10">
    <property type="entry name" value="Glutaredoxin"/>
    <property type="match status" value="1"/>
</dbReference>
<dbReference type="Proteomes" id="UP000006094">
    <property type="component" value="Chromosome"/>
</dbReference>
<dbReference type="GO" id="GO:0034599">
    <property type="term" value="P:cellular response to oxidative stress"/>
    <property type="evidence" value="ECO:0007669"/>
    <property type="project" value="TreeGrafter"/>
</dbReference>
<evidence type="ECO:0000313" key="9">
    <source>
        <dbReference type="Proteomes" id="UP000006094"/>
    </source>
</evidence>
<dbReference type="InterPro" id="IPR011767">
    <property type="entry name" value="GLR_AS"/>
</dbReference>
<dbReference type="HOGENOM" id="CLU_026126_7_3_9"/>
<keyword evidence="9" id="KW-1185">Reference proteome</keyword>
<comment type="similarity">
    <text evidence="1 6">Belongs to the glutaredoxin family.</text>
</comment>
<dbReference type="CDD" id="cd03418">
    <property type="entry name" value="GRX_GRXb_1_3_like"/>
    <property type="match status" value="1"/>
</dbReference>
<dbReference type="PANTHER" id="PTHR45694">
    <property type="entry name" value="GLUTAREDOXIN 2"/>
    <property type="match status" value="1"/>
</dbReference>
<dbReference type="AlphaFoldDB" id="K0AYI6"/>
<dbReference type="RefSeq" id="WP_014966942.1">
    <property type="nucleotide sequence ID" value="NC_018664.1"/>
</dbReference>
<dbReference type="PRINTS" id="PR00160">
    <property type="entry name" value="GLUTAREDOXIN"/>
</dbReference>
<evidence type="ECO:0000256" key="6">
    <source>
        <dbReference type="RuleBase" id="RU364065"/>
    </source>
</evidence>
<keyword evidence="6" id="KW-0963">Cytoplasm</keyword>
<evidence type="ECO:0000256" key="2">
    <source>
        <dbReference type="ARBA" id="ARBA00022448"/>
    </source>
</evidence>
<dbReference type="Pfam" id="PF00462">
    <property type="entry name" value="Glutaredoxin"/>
    <property type="match status" value="1"/>
</dbReference>
<keyword evidence="2 6" id="KW-0813">Transport</keyword>
<dbReference type="OrthoDB" id="9795531at2"/>
<keyword evidence="3 6" id="KW-0249">Electron transport</keyword>
<proteinExistence type="inferred from homology"/>
<dbReference type="PROSITE" id="PS51354">
    <property type="entry name" value="GLUTAREDOXIN_2"/>
    <property type="match status" value="1"/>
</dbReference>
<dbReference type="PANTHER" id="PTHR45694:SF18">
    <property type="entry name" value="GLUTAREDOXIN-1-RELATED"/>
    <property type="match status" value="1"/>
</dbReference>
<gene>
    <name evidence="8" type="ordered locus">Curi_c07320</name>
</gene>
<organism evidence="8 9">
    <name type="scientific">Gottschalkia acidurici (strain ATCC 7906 / DSM 604 / BCRC 14475 / CIP 104303 / KCTC 5404 / NCIMB 10678 / 9a)</name>
    <name type="common">Clostridium acidurici</name>
    <dbReference type="NCBI Taxonomy" id="1128398"/>
    <lineage>
        <taxon>Bacteria</taxon>
        <taxon>Bacillati</taxon>
        <taxon>Bacillota</taxon>
        <taxon>Tissierellia</taxon>
        <taxon>Tissierellales</taxon>
        <taxon>Gottschalkiaceae</taxon>
        <taxon>Gottschalkia</taxon>
    </lineage>
</organism>
<dbReference type="InterPro" id="IPR002109">
    <property type="entry name" value="Glutaredoxin"/>
</dbReference>
<dbReference type="NCBIfam" id="TIGR02181">
    <property type="entry name" value="GRX_bact"/>
    <property type="match status" value="1"/>
</dbReference>
<evidence type="ECO:0000256" key="1">
    <source>
        <dbReference type="ARBA" id="ARBA00007787"/>
    </source>
</evidence>
<dbReference type="InterPro" id="IPR014025">
    <property type="entry name" value="Glutaredoxin_subgr"/>
</dbReference>